<comment type="caution">
    <text evidence="2">The sequence shown here is derived from an EMBL/GenBank/DDBJ whole genome shotgun (WGS) entry which is preliminary data.</text>
</comment>
<dbReference type="PANTHER" id="PTHR46472:SF1">
    <property type="entry name" value="NUCLEOREDOXIN"/>
    <property type="match status" value="1"/>
</dbReference>
<dbReference type="Proteomes" id="UP000678393">
    <property type="component" value="Unassembled WGS sequence"/>
</dbReference>
<dbReference type="GO" id="GO:0030178">
    <property type="term" value="P:negative regulation of Wnt signaling pathway"/>
    <property type="evidence" value="ECO:0007669"/>
    <property type="project" value="TreeGrafter"/>
</dbReference>
<organism evidence="2 3">
    <name type="scientific">Candidula unifasciata</name>
    <dbReference type="NCBI Taxonomy" id="100452"/>
    <lineage>
        <taxon>Eukaryota</taxon>
        <taxon>Metazoa</taxon>
        <taxon>Spiralia</taxon>
        <taxon>Lophotrochozoa</taxon>
        <taxon>Mollusca</taxon>
        <taxon>Gastropoda</taxon>
        <taxon>Heterobranchia</taxon>
        <taxon>Euthyneura</taxon>
        <taxon>Panpulmonata</taxon>
        <taxon>Eupulmonata</taxon>
        <taxon>Stylommatophora</taxon>
        <taxon>Helicina</taxon>
        <taxon>Helicoidea</taxon>
        <taxon>Geomitridae</taxon>
        <taxon>Candidula</taxon>
    </lineage>
</organism>
<dbReference type="GO" id="GO:0004791">
    <property type="term" value="F:thioredoxin-disulfide reductase (NADPH) activity"/>
    <property type="evidence" value="ECO:0007669"/>
    <property type="project" value="TreeGrafter"/>
</dbReference>
<keyword evidence="3" id="KW-1185">Reference proteome</keyword>
<protein>
    <recommendedName>
        <fullName evidence="1">Thioredoxin domain-containing protein</fullName>
    </recommendedName>
</protein>
<dbReference type="AlphaFoldDB" id="A0A8S3ZRE8"/>
<dbReference type="EMBL" id="CAJHNH020003846">
    <property type="protein sequence ID" value="CAG5130102.1"/>
    <property type="molecule type" value="Genomic_DNA"/>
</dbReference>
<dbReference type="OrthoDB" id="409136at2759"/>
<accession>A0A8S3ZRE8</accession>
<dbReference type="InterPro" id="IPR013766">
    <property type="entry name" value="Thioredoxin_domain"/>
</dbReference>
<evidence type="ECO:0000259" key="1">
    <source>
        <dbReference type="PROSITE" id="PS51352"/>
    </source>
</evidence>
<proteinExistence type="predicted"/>
<evidence type="ECO:0000313" key="2">
    <source>
        <dbReference type="EMBL" id="CAG5130102.1"/>
    </source>
</evidence>
<dbReference type="Gene3D" id="3.40.30.10">
    <property type="entry name" value="Glutaredoxin"/>
    <property type="match status" value="1"/>
</dbReference>
<dbReference type="InterPro" id="IPR036249">
    <property type="entry name" value="Thioredoxin-like_sf"/>
</dbReference>
<dbReference type="InterPro" id="IPR012336">
    <property type="entry name" value="Thioredoxin-like_fold"/>
</dbReference>
<dbReference type="SUPFAM" id="SSF52833">
    <property type="entry name" value="Thioredoxin-like"/>
    <property type="match status" value="1"/>
</dbReference>
<dbReference type="Pfam" id="PF13905">
    <property type="entry name" value="Thioredoxin_8"/>
    <property type="match status" value="1"/>
</dbReference>
<dbReference type="GO" id="GO:0005634">
    <property type="term" value="C:nucleus"/>
    <property type="evidence" value="ECO:0007669"/>
    <property type="project" value="TreeGrafter"/>
</dbReference>
<sequence>MALVSLLGSQVQGKEGTVDVASLSDNDVVGIYFSAHWCPPCRQFTPVLADYYKKLRADGRKFEIVFVSSDKSEDECAEYYAGMPWLILPFSDRQRKEQIAQKYGVRSIPTLVLVDPKNGETISQDGRKIVNTDVSGENFPWKS</sequence>
<dbReference type="GO" id="GO:0031397">
    <property type="term" value="P:negative regulation of protein ubiquitination"/>
    <property type="evidence" value="ECO:0007669"/>
    <property type="project" value="TreeGrafter"/>
</dbReference>
<dbReference type="PROSITE" id="PS51352">
    <property type="entry name" value="THIOREDOXIN_2"/>
    <property type="match status" value="1"/>
</dbReference>
<evidence type="ECO:0000313" key="3">
    <source>
        <dbReference type="Proteomes" id="UP000678393"/>
    </source>
</evidence>
<reference evidence="2" key="1">
    <citation type="submission" date="2021-04" db="EMBL/GenBank/DDBJ databases">
        <authorList>
            <consortium name="Molecular Ecology Group"/>
        </authorList>
    </citation>
    <scope>NUCLEOTIDE SEQUENCE</scope>
</reference>
<dbReference type="PANTHER" id="PTHR46472">
    <property type="entry name" value="NUCLEOREDOXIN"/>
    <property type="match status" value="1"/>
</dbReference>
<name>A0A8S3ZRE8_9EUPU</name>
<gene>
    <name evidence="2" type="ORF">CUNI_LOCUS15660</name>
</gene>
<feature type="domain" description="Thioredoxin" evidence="1">
    <location>
        <begin position="1"/>
        <end position="143"/>
    </location>
</feature>